<dbReference type="OrthoDB" id="448280at2759"/>
<dbReference type="STRING" id="283909.R7TDC2"/>
<name>R7TDC2_CAPTE</name>
<gene>
    <name evidence="6" type="ORF">CAPTEDRAFT_119498</name>
</gene>
<feature type="transmembrane region" description="Helical" evidence="5">
    <location>
        <begin position="217"/>
        <end position="239"/>
    </location>
</feature>
<feature type="transmembrane region" description="Helical" evidence="5">
    <location>
        <begin position="251"/>
        <end position="273"/>
    </location>
</feature>
<dbReference type="OMA" id="VSAHKYI"/>
<evidence type="ECO:0000256" key="3">
    <source>
        <dbReference type="ARBA" id="ARBA00022989"/>
    </source>
</evidence>
<evidence type="ECO:0000313" key="7">
    <source>
        <dbReference type="EnsemblMetazoa" id="CapteP119498"/>
    </source>
</evidence>
<dbReference type="Pfam" id="PF02535">
    <property type="entry name" value="Zip"/>
    <property type="match status" value="1"/>
</dbReference>
<reference evidence="7" key="3">
    <citation type="submission" date="2015-06" db="UniProtKB">
        <authorList>
            <consortium name="EnsemblMetazoa"/>
        </authorList>
    </citation>
    <scope>IDENTIFICATION</scope>
</reference>
<dbReference type="GO" id="GO:0005385">
    <property type="term" value="F:zinc ion transmembrane transporter activity"/>
    <property type="evidence" value="ECO:0007669"/>
    <property type="project" value="TreeGrafter"/>
</dbReference>
<evidence type="ECO:0000256" key="5">
    <source>
        <dbReference type="SAM" id="Phobius"/>
    </source>
</evidence>
<dbReference type="PANTHER" id="PTHR11040:SF140">
    <property type="entry name" value="ZRT (ZRT), IRT- (IRT-) LIKE PROTEIN TRANSPORTER"/>
    <property type="match status" value="1"/>
</dbReference>
<dbReference type="AlphaFoldDB" id="R7TDC2"/>
<feature type="transmembrane region" description="Helical" evidence="5">
    <location>
        <begin position="6"/>
        <end position="24"/>
    </location>
</feature>
<sequence>MERWVTKIISLVLIFGISLVANLLPIKVSSHFVRQGARGEKILSCLMCFGGGVFFATYMMHLAPEVNQIVHEALIEPYGINYPLSELIMVLGFFMILFLEYFVHAMGKSNHADPHHPPHPNNESGYSEEKNRLNISEATTPGNGSLASPSADSCWTRALLLLLALSLHHIFEGIGVGLQDSQNKVWSLCIAIISHEVVIAFSFGLQLVKVYDSKFKIVISAIVCNGMTPIGIVIGTVLIETTGHGTPPIQIANGILQALSTGVFIYVTFFEILQSELSSGGNEMMKLLSMFVGVVALALLVLIPEDASTLHHEAINATFPN</sequence>
<keyword evidence="8" id="KW-1185">Reference proteome</keyword>
<feature type="transmembrane region" description="Helical" evidence="5">
    <location>
        <begin position="285"/>
        <end position="303"/>
    </location>
</feature>
<feature type="transmembrane region" description="Helical" evidence="5">
    <location>
        <begin position="45"/>
        <end position="64"/>
    </location>
</feature>
<comment type="subcellular location">
    <subcellularLocation>
        <location evidence="1">Membrane</location>
        <topology evidence="1">Multi-pass membrane protein</topology>
    </subcellularLocation>
</comment>
<feature type="transmembrane region" description="Helical" evidence="5">
    <location>
        <begin position="185"/>
        <end position="205"/>
    </location>
</feature>
<evidence type="ECO:0000256" key="1">
    <source>
        <dbReference type="ARBA" id="ARBA00004141"/>
    </source>
</evidence>
<evidence type="ECO:0000256" key="2">
    <source>
        <dbReference type="ARBA" id="ARBA00022692"/>
    </source>
</evidence>
<dbReference type="PANTHER" id="PTHR11040">
    <property type="entry name" value="ZINC/IRON TRANSPORTER"/>
    <property type="match status" value="1"/>
</dbReference>
<evidence type="ECO:0000313" key="6">
    <source>
        <dbReference type="EMBL" id="ELT91733.1"/>
    </source>
</evidence>
<evidence type="ECO:0008006" key="9">
    <source>
        <dbReference type="Google" id="ProtNLM"/>
    </source>
</evidence>
<reference evidence="6 8" key="2">
    <citation type="journal article" date="2013" name="Nature">
        <title>Insights into bilaterian evolution from three spiralian genomes.</title>
        <authorList>
            <person name="Simakov O."/>
            <person name="Marletaz F."/>
            <person name="Cho S.J."/>
            <person name="Edsinger-Gonzales E."/>
            <person name="Havlak P."/>
            <person name="Hellsten U."/>
            <person name="Kuo D.H."/>
            <person name="Larsson T."/>
            <person name="Lv J."/>
            <person name="Arendt D."/>
            <person name="Savage R."/>
            <person name="Osoegawa K."/>
            <person name="de Jong P."/>
            <person name="Grimwood J."/>
            <person name="Chapman J.A."/>
            <person name="Shapiro H."/>
            <person name="Aerts A."/>
            <person name="Otillar R.P."/>
            <person name="Terry A.Y."/>
            <person name="Boore J.L."/>
            <person name="Grigoriev I.V."/>
            <person name="Lindberg D.R."/>
            <person name="Seaver E.C."/>
            <person name="Weisblat D.A."/>
            <person name="Putnam N.H."/>
            <person name="Rokhsar D.S."/>
        </authorList>
    </citation>
    <scope>NUCLEOTIDE SEQUENCE</scope>
    <source>
        <strain evidence="6 8">I ESC-2004</strain>
    </source>
</reference>
<accession>R7TDC2</accession>
<keyword evidence="2 5" id="KW-0812">Transmembrane</keyword>
<evidence type="ECO:0000256" key="4">
    <source>
        <dbReference type="ARBA" id="ARBA00023136"/>
    </source>
</evidence>
<dbReference type="EnsemblMetazoa" id="CapteT119498">
    <property type="protein sequence ID" value="CapteP119498"/>
    <property type="gene ID" value="CapteG119498"/>
</dbReference>
<feature type="transmembrane region" description="Helical" evidence="5">
    <location>
        <begin position="84"/>
        <end position="103"/>
    </location>
</feature>
<proteinExistence type="predicted"/>
<dbReference type="EMBL" id="KB310381">
    <property type="protein sequence ID" value="ELT91733.1"/>
    <property type="molecule type" value="Genomic_DNA"/>
</dbReference>
<dbReference type="HOGENOM" id="CLU_040462_1_2_1"/>
<dbReference type="EMBL" id="AMQN01013672">
    <property type="status" value="NOT_ANNOTATED_CDS"/>
    <property type="molecule type" value="Genomic_DNA"/>
</dbReference>
<dbReference type="GO" id="GO:0005886">
    <property type="term" value="C:plasma membrane"/>
    <property type="evidence" value="ECO:0007669"/>
    <property type="project" value="TreeGrafter"/>
</dbReference>
<dbReference type="Proteomes" id="UP000014760">
    <property type="component" value="Unassembled WGS sequence"/>
</dbReference>
<dbReference type="FunCoup" id="R7TDC2">
    <property type="interactions" value="205"/>
</dbReference>
<reference evidence="8" key="1">
    <citation type="submission" date="2012-12" db="EMBL/GenBank/DDBJ databases">
        <authorList>
            <person name="Hellsten U."/>
            <person name="Grimwood J."/>
            <person name="Chapman J.A."/>
            <person name="Shapiro H."/>
            <person name="Aerts A."/>
            <person name="Otillar R.P."/>
            <person name="Terry A.Y."/>
            <person name="Boore J.L."/>
            <person name="Simakov O."/>
            <person name="Marletaz F."/>
            <person name="Cho S.-J."/>
            <person name="Edsinger-Gonzales E."/>
            <person name="Havlak P."/>
            <person name="Kuo D.-H."/>
            <person name="Larsson T."/>
            <person name="Lv J."/>
            <person name="Arendt D."/>
            <person name="Savage R."/>
            <person name="Osoegawa K."/>
            <person name="de Jong P."/>
            <person name="Lindberg D.R."/>
            <person name="Seaver E.C."/>
            <person name="Weisblat D.A."/>
            <person name="Putnam N.H."/>
            <person name="Grigoriev I.V."/>
            <person name="Rokhsar D.S."/>
        </authorList>
    </citation>
    <scope>NUCLEOTIDE SEQUENCE</scope>
    <source>
        <strain evidence="8">I ESC-2004</strain>
    </source>
</reference>
<keyword evidence="4 5" id="KW-0472">Membrane</keyword>
<keyword evidence="3 5" id="KW-1133">Transmembrane helix</keyword>
<evidence type="ECO:0000313" key="8">
    <source>
        <dbReference type="Proteomes" id="UP000014760"/>
    </source>
</evidence>
<dbReference type="InterPro" id="IPR003689">
    <property type="entry name" value="ZIP"/>
</dbReference>
<organism evidence="6">
    <name type="scientific">Capitella teleta</name>
    <name type="common">Polychaete worm</name>
    <dbReference type="NCBI Taxonomy" id="283909"/>
    <lineage>
        <taxon>Eukaryota</taxon>
        <taxon>Metazoa</taxon>
        <taxon>Spiralia</taxon>
        <taxon>Lophotrochozoa</taxon>
        <taxon>Annelida</taxon>
        <taxon>Polychaeta</taxon>
        <taxon>Sedentaria</taxon>
        <taxon>Scolecida</taxon>
        <taxon>Capitellidae</taxon>
        <taxon>Capitella</taxon>
    </lineage>
</organism>
<protein>
    <recommendedName>
        <fullName evidence="9">Zinc/iron permease</fullName>
    </recommendedName>
</protein>